<dbReference type="PROSITE" id="PS50850">
    <property type="entry name" value="MFS"/>
    <property type="match status" value="1"/>
</dbReference>
<dbReference type="AlphaFoldDB" id="A0A927GLZ8"/>
<evidence type="ECO:0000256" key="3">
    <source>
        <dbReference type="ARBA" id="ARBA00022692"/>
    </source>
</evidence>
<dbReference type="PANTHER" id="PTHR23501">
    <property type="entry name" value="MAJOR FACILITATOR SUPERFAMILY"/>
    <property type="match status" value="1"/>
</dbReference>
<dbReference type="InterPro" id="IPR036259">
    <property type="entry name" value="MFS_trans_sf"/>
</dbReference>
<evidence type="ECO:0000256" key="4">
    <source>
        <dbReference type="ARBA" id="ARBA00022989"/>
    </source>
</evidence>
<feature type="region of interest" description="Disordered" evidence="6">
    <location>
        <begin position="125"/>
        <end position="157"/>
    </location>
</feature>
<feature type="domain" description="Major facilitator superfamily (MFS) profile" evidence="8">
    <location>
        <begin position="22"/>
        <end position="185"/>
    </location>
</feature>
<feature type="transmembrane region" description="Helical" evidence="7">
    <location>
        <begin position="20"/>
        <end position="44"/>
    </location>
</feature>
<feature type="transmembrane region" description="Helical" evidence="7">
    <location>
        <begin position="56"/>
        <end position="76"/>
    </location>
</feature>
<organism evidence="9">
    <name type="scientific">Streptomyces globisporus</name>
    <dbReference type="NCBI Taxonomy" id="1908"/>
    <lineage>
        <taxon>Bacteria</taxon>
        <taxon>Bacillati</taxon>
        <taxon>Actinomycetota</taxon>
        <taxon>Actinomycetes</taxon>
        <taxon>Kitasatosporales</taxon>
        <taxon>Streptomycetaceae</taxon>
        <taxon>Streptomyces</taxon>
    </lineage>
</organism>
<dbReference type="EMBL" id="JACWUS010000001">
    <property type="protein sequence ID" value="MBD2827417.1"/>
    <property type="molecule type" value="Genomic_DNA"/>
</dbReference>
<dbReference type="PANTHER" id="PTHR23501:SF191">
    <property type="entry name" value="VACUOLAR BASIC AMINO ACID TRANSPORTER 4"/>
    <property type="match status" value="1"/>
</dbReference>
<keyword evidence="4 7" id="KW-1133">Transmembrane helix</keyword>
<comment type="subcellular location">
    <subcellularLocation>
        <location evidence="1">Cell inner membrane</location>
        <topology evidence="1">Multi-pass membrane protein</topology>
    </subcellularLocation>
</comment>
<evidence type="ECO:0000256" key="2">
    <source>
        <dbReference type="ARBA" id="ARBA00022448"/>
    </source>
</evidence>
<keyword evidence="5 7" id="KW-0472">Membrane</keyword>
<evidence type="ECO:0000313" key="9">
    <source>
        <dbReference type="EMBL" id="MBD2827417.1"/>
    </source>
</evidence>
<name>A0A927GLZ8_STRGL</name>
<evidence type="ECO:0000256" key="1">
    <source>
        <dbReference type="ARBA" id="ARBA00004429"/>
    </source>
</evidence>
<dbReference type="GO" id="GO:0005886">
    <property type="term" value="C:plasma membrane"/>
    <property type="evidence" value="ECO:0007669"/>
    <property type="project" value="UniProtKB-SubCell"/>
</dbReference>
<evidence type="ECO:0000256" key="5">
    <source>
        <dbReference type="ARBA" id="ARBA00023136"/>
    </source>
</evidence>
<evidence type="ECO:0000256" key="6">
    <source>
        <dbReference type="SAM" id="MobiDB-lite"/>
    </source>
</evidence>
<dbReference type="GO" id="GO:0022857">
    <property type="term" value="F:transmembrane transporter activity"/>
    <property type="evidence" value="ECO:0007669"/>
    <property type="project" value="InterPro"/>
</dbReference>
<sequence>MSAPTPPAPGGPHPSGTRTTPVMVACMLSAFVAILDLQIVSTALPRIAGDLGGIDLFAWVTIAYVIASSVTTPIYGKLGDLFGRKVTYLSAMGLFLLGSALAAPPAAWSSSSSSASCRGWAPEGCSSPSSRSSASCSPRARAPSTTACSAWSSPAPPWPARPWAVCSPTRSAGTGSFWSTSPSAP</sequence>
<keyword evidence="2" id="KW-0813">Transport</keyword>
<accession>A0A927GLZ8</accession>
<gene>
    <name evidence="9" type="ORF">ID875_01315</name>
</gene>
<reference evidence="9" key="1">
    <citation type="journal article" date="2020" name="PLoS ONE">
        <title>Isolation and characterization of Streptomyces bacteriophages and Streptomyces strains encoding biosynthetic arsenals: Streptomyces strains and phages for antibiotic discovery.</title>
        <authorList>
            <person name="Montano E.T."/>
            <person name="Nideffer J.F."/>
            <person name="Brumage L."/>
            <person name="Erb M."/>
            <person name="Derman A.I."/>
            <person name="Davis J.P."/>
            <person name="Estrada E."/>
            <person name="Fu S."/>
            <person name="Le D."/>
            <person name="Vuppala A."/>
            <person name="Tran C."/>
            <person name="Luterstein E."/>
            <person name="Lakkaraju S."/>
            <person name="Panchagnula S."/>
            <person name="Ren C."/>
            <person name="Doan J."/>
            <person name="Tran S."/>
            <person name="Soriano J."/>
            <person name="Fujita Y."/>
            <person name="Gutala P."/>
            <person name="Fujii Q."/>
            <person name="Lee M."/>
            <person name="Bui A."/>
            <person name="Villarreal C."/>
            <person name="Shing S.R."/>
            <person name="Kim S."/>
            <person name="Freeman D."/>
            <person name="Racha V."/>
            <person name="Ho A."/>
            <person name="Kumar P."/>
            <person name="Falah K."/>
            <person name="Dawson T."/>
            <person name="Enustun E."/>
            <person name="Prichard A."/>
            <person name="Gomez A."/>
            <person name="Khanna K."/>
            <person name="Trigg S."/>
            <person name="Fernandez L."/>
            <person name="Pogliano K."/>
            <person name="Pogliano J."/>
        </authorList>
    </citation>
    <scope>NUCLEOTIDE SEQUENCE</scope>
    <source>
        <strain evidence="9">QF2</strain>
    </source>
</reference>
<keyword evidence="3 7" id="KW-0812">Transmembrane</keyword>
<dbReference type="InterPro" id="IPR020846">
    <property type="entry name" value="MFS_dom"/>
</dbReference>
<dbReference type="Pfam" id="PF07690">
    <property type="entry name" value="MFS_1"/>
    <property type="match status" value="1"/>
</dbReference>
<dbReference type="SUPFAM" id="SSF103473">
    <property type="entry name" value="MFS general substrate transporter"/>
    <property type="match status" value="1"/>
</dbReference>
<feature type="compositionally biased region" description="Low complexity" evidence="6">
    <location>
        <begin position="125"/>
        <end position="153"/>
    </location>
</feature>
<evidence type="ECO:0000256" key="7">
    <source>
        <dbReference type="SAM" id="Phobius"/>
    </source>
</evidence>
<comment type="caution">
    <text evidence="9">The sequence shown here is derived from an EMBL/GenBank/DDBJ whole genome shotgun (WGS) entry which is preliminary data.</text>
</comment>
<dbReference type="InterPro" id="IPR011701">
    <property type="entry name" value="MFS"/>
</dbReference>
<feature type="transmembrane region" description="Helical" evidence="7">
    <location>
        <begin position="88"/>
        <end position="108"/>
    </location>
</feature>
<protein>
    <submittedName>
        <fullName evidence="9">MFS transporter</fullName>
    </submittedName>
</protein>
<evidence type="ECO:0000259" key="8">
    <source>
        <dbReference type="PROSITE" id="PS50850"/>
    </source>
</evidence>
<dbReference type="Gene3D" id="1.20.1720.10">
    <property type="entry name" value="Multidrug resistance protein D"/>
    <property type="match status" value="1"/>
</dbReference>
<proteinExistence type="predicted"/>